<proteinExistence type="predicted"/>
<evidence type="ECO:0000313" key="1">
    <source>
        <dbReference type="EMBL" id="KAI0042879.1"/>
    </source>
</evidence>
<keyword evidence="2" id="KW-1185">Reference proteome</keyword>
<evidence type="ECO:0000313" key="2">
    <source>
        <dbReference type="Proteomes" id="UP000814033"/>
    </source>
</evidence>
<dbReference type="EMBL" id="MU276043">
    <property type="protein sequence ID" value="KAI0042879.1"/>
    <property type="molecule type" value="Genomic_DNA"/>
</dbReference>
<organism evidence="1 2">
    <name type="scientific">Auriscalpium vulgare</name>
    <dbReference type="NCBI Taxonomy" id="40419"/>
    <lineage>
        <taxon>Eukaryota</taxon>
        <taxon>Fungi</taxon>
        <taxon>Dikarya</taxon>
        <taxon>Basidiomycota</taxon>
        <taxon>Agaricomycotina</taxon>
        <taxon>Agaricomycetes</taxon>
        <taxon>Russulales</taxon>
        <taxon>Auriscalpiaceae</taxon>
        <taxon>Auriscalpium</taxon>
    </lineage>
</organism>
<accession>A0ACB8RF80</accession>
<sequence>MMTGTRLGKTIQVIARVIEGKRELLASGQSDGFSTATLIVCPVSLIAQWAAEIRSFTLHPNVIEYHGPRRPRDPDVLASADFVITSYSTLETEHRILTLPRSGKSKTAPLAALFQVKWRRAVLDEAHCIKVSTKKQAVACFHIEAVFRWCVTGTPIQNGVEDMYSYLRFLRIAPFDDRIKFNSHISRPFKSGKTQDALRALHTVLKSVMLRRAKGAVSLPSKTVLIVKCIFDERERALYTSLERELQDDVARALASKKFATVLVSLLRLRQACCHERLVPAHEIKAELLELNEEFSGSPVCTIEECDAELSSLTGGTEREDRHPVVTAHAVSGTKTGRLSAKVRKTIELLREIQARPGSEKTVIFSQFLTMLDVLHEELQAHGFRCVRYDGNMTKSQRDASVREIQLSSRCDCILVSFKAGGVGLNLTSCNNVILTDLWWNPALEEQAFDRTHRLGQVKNVHVYKLVTERSIEDRILALQAKKRLIATRALGSDDVAMSRADVVSLFEKVEAERP</sequence>
<reference evidence="1" key="1">
    <citation type="submission" date="2021-02" db="EMBL/GenBank/DDBJ databases">
        <authorList>
            <consortium name="DOE Joint Genome Institute"/>
            <person name="Ahrendt S."/>
            <person name="Looney B.P."/>
            <person name="Miyauchi S."/>
            <person name="Morin E."/>
            <person name="Drula E."/>
            <person name="Courty P.E."/>
            <person name="Chicoki N."/>
            <person name="Fauchery L."/>
            <person name="Kohler A."/>
            <person name="Kuo A."/>
            <person name="Labutti K."/>
            <person name="Pangilinan J."/>
            <person name="Lipzen A."/>
            <person name="Riley R."/>
            <person name="Andreopoulos W."/>
            <person name="He G."/>
            <person name="Johnson J."/>
            <person name="Barry K.W."/>
            <person name="Grigoriev I.V."/>
            <person name="Nagy L."/>
            <person name="Hibbett D."/>
            <person name="Henrissat B."/>
            <person name="Matheny P.B."/>
            <person name="Labbe J."/>
            <person name="Martin F."/>
        </authorList>
    </citation>
    <scope>NUCLEOTIDE SEQUENCE</scope>
    <source>
        <strain evidence="1">FP105234-sp</strain>
    </source>
</reference>
<gene>
    <name evidence="1" type="ORF">FA95DRAFT_510081</name>
</gene>
<reference evidence="1" key="2">
    <citation type="journal article" date="2022" name="New Phytol.">
        <title>Evolutionary transition to the ectomycorrhizal habit in the genomes of a hyperdiverse lineage of mushroom-forming fungi.</title>
        <authorList>
            <person name="Looney B."/>
            <person name="Miyauchi S."/>
            <person name="Morin E."/>
            <person name="Drula E."/>
            <person name="Courty P.E."/>
            <person name="Kohler A."/>
            <person name="Kuo A."/>
            <person name="LaButti K."/>
            <person name="Pangilinan J."/>
            <person name="Lipzen A."/>
            <person name="Riley R."/>
            <person name="Andreopoulos W."/>
            <person name="He G."/>
            <person name="Johnson J."/>
            <person name="Nolan M."/>
            <person name="Tritt A."/>
            <person name="Barry K.W."/>
            <person name="Grigoriev I.V."/>
            <person name="Nagy L.G."/>
            <person name="Hibbett D."/>
            <person name="Henrissat B."/>
            <person name="Matheny P.B."/>
            <person name="Labbe J."/>
            <person name="Martin F.M."/>
        </authorList>
    </citation>
    <scope>NUCLEOTIDE SEQUENCE</scope>
    <source>
        <strain evidence="1">FP105234-sp</strain>
    </source>
</reference>
<protein>
    <submittedName>
        <fullName evidence="1">Uncharacterized protein</fullName>
    </submittedName>
</protein>
<dbReference type="Proteomes" id="UP000814033">
    <property type="component" value="Unassembled WGS sequence"/>
</dbReference>
<name>A0ACB8RF80_9AGAM</name>
<comment type="caution">
    <text evidence="1">The sequence shown here is derived from an EMBL/GenBank/DDBJ whole genome shotgun (WGS) entry which is preliminary data.</text>
</comment>